<proteinExistence type="predicted"/>
<dbReference type="RefSeq" id="WP_003282336.1">
    <property type="nucleotide sequence ID" value="NC_018486.1"/>
</dbReference>
<dbReference type="EMBL" id="CP003753">
    <property type="protein sequence ID" value="AFQ19639.1"/>
    <property type="molecule type" value="Genomic_DNA"/>
</dbReference>
<dbReference type="Proteomes" id="UP000005259">
    <property type="component" value="Plasmid p01"/>
</dbReference>
<accession>A0A9W3P134</accession>
<organism evidence="1 2">
    <name type="scientific">Bacillus thuringiensis HD-771</name>
    <dbReference type="NCBI Taxonomy" id="1218175"/>
    <lineage>
        <taxon>Bacteria</taxon>
        <taxon>Bacillati</taxon>
        <taxon>Bacillota</taxon>
        <taxon>Bacilli</taxon>
        <taxon>Bacillales</taxon>
        <taxon>Bacillaceae</taxon>
        <taxon>Bacillus</taxon>
        <taxon>Bacillus cereus group</taxon>
    </lineage>
</organism>
<evidence type="ECO:0000313" key="2">
    <source>
        <dbReference type="Proteomes" id="UP000005259"/>
    </source>
</evidence>
<geneLocation type="plasmid" evidence="1 2">
    <name>p01</name>
</geneLocation>
<sequence length="496" mass="56913">MKTVTLPHVELGTEKTSEKTIYINSHDRILNSCIVGPIGSGKHAQLTIPIINQDLHHITHFINQYEKALTGHNSDNIAGNFLNGITVISPDNNLCRRVFNLVQAHKIPKSSVFYIDPTNPNTKGINILRGPVDKVAEVFTMAIKEIANFDDVFFQQSQINHIKNYVYLLKLHSPERTATFDDISRMYEDVEHVRYMHKLLKLRIDLLCEVVKSKTAPKERIKEYELAKEVDAWFEHTIQEKKDSEGKTVIYKSGKYQGQPMFYDNKAEHVKELYIIVKELSANELIRRALFGDSTFDFNSHLEHGGVLLVNTAQEELGDLSNVLGKFILMSLQQSVFQRKLKLGLSFHHLVVDKITNYIVEPFIELLKQARKYKLMITVTEESLSEISQRYTPEYLHSLIANFRNNIVFGGISSYDANIFSNLLYEVAGEKILTADELQTQEAYTYTASIAYNNQIQIIKQIKAKFVEKEEFSAATIQVDEMARQYWIDSRPGMNL</sequence>
<keyword evidence="1" id="KW-0614">Plasmid</keyword>
<name>A0A9W3P134_BACTU</name>
<protein>
    <submittedName>
        <fullName evidence="1">Conjugation protein, TraG/TraD family</fullName>
    </submittedName>
</protein>
<dbReference type="AlphaFoldDB" id="A0A9W3P134"/>
<gene>
    <name evidence="1" type="ORF">BTG_31513</name>
</gene>
<evidence type="ECO:0000313" key="1">
    <source>
        <dbReference type="EMBL" id="AFQ19639.1"/>
    </source>
</evidence>
<dbReference type="KEGG" id="bti:BTG_31513"/>
<dbReference type="InterPro" id="IPR027417">
    <property type="entry name" value="P-loop_NTPase"/>
</dbReference>
<dbReference type="Gene3D" id="3.40.50.300">
    <property type="entry name" value="P-loop containing nucleotide triphosphate hydrolases"/>
    <property type="match status" value="1"/>
</dbReference>
<reference evidence="1 2" key="1">
    <citation type="submission" date="2012-08" db="EMBL/GenBank/DDBJ databases">
        <authorList>
            <person name="Doggett N."/>
            <person name="Teshima H."/>
            <person name="Bruce D."/>
            <person name="Detter J.C."/>
            <person name="Johnson S.L."/>
            <person name="Han C."/>
        </authorList>
    </citation>
    <scope>NUCLEOTIDE SEQUENCE [LARGE SCALE GENOMIC DNA]</scope>
    <source>
        <strain evidence="1 2">HD-771</strain>
        <plasmid evidence="1 2">p01</plasmid>
    </source>
</reference>
<dbReference type="SUPFAM" id="SSF52540">
    <property type="entry name" value="P-loop containing nucleoside triphosphate hydrolases"/>
    <property type="match status" value="1"/>
</dbReference>